<dbReference type="EMBL" id="GBXM01106605">
    <property type="protein sequence ID" value="JAH01972.1"/>
    <property type="molecule type" value="Transcribed_RNA"/>
</dbReference>
<name>A0A0E9PCG7_ANGAN</name>
<reference evidence="1" key="2">
    <citation type="journal article" date="2015" name="Fish Shellfish Immunol.">
        <title>Early steps in the European eel (Anguilla anguilla)-Vibrio vulnificus interaction in the gills: Role of the RtxA13 toxin.</title>
        <authorList>
            <person name="Callol A."/>
            <person name="Pajuelo D."/>
            <person name="Ebbesson L."/>
            <person name="Teles M."/>
            <person name="MacKenzie S."/>
            <person name="Amaro C."/>
        </authorList>
    </citation>
    <scope>NUCLEOTIDE SEQUENCE</scope>
</reference>
<protein>
    <submittedName>
        <fullName evidence="1">Uncharacterized protein</fullName>
    </submittedName>
</protein>
<dbReference type="AlphaFoldDB" id="A0A0E9PCG7"/>
<accession>A0A0E9PCG7</accession>
<reference evidence="1" key="1">
    <citation type="submission" date="2014-11" db="EMBL/GenBank/DDBJ databases">
        <authorList>
            <person name="Amaro Gonzalez C."/>
        </authorList>
    </citation>
    <scope>NUCLEOTIDE SEQUENCE</scope>
</reference>
<evidence type="ECO:0000313" key="1">
    <source>
        <dbReference type="EMBL" id="JAH01972.1"/>
    </source>
</evidence>
<proteinExistence type="predicted"/>
<sequence length="42" mass="4672">MKCVMGRLNSRSYVSSAPPEPGCTPDMFQKLLYMSGVTVFNK</sequence>
<organism evidence="1">
    <name type="scientific">Anguilla anguilla</name>
    <name type="common">European freshwater eel</name>
    <name type="synonym">Muraena anguilla</name>
    <dbReference type="NCBI Taxonomy" id="7936"/>
    <lineage>
        <taxon>Eukaryota</taxon>
        <taxon>Metazoa</taxon>
        <taxon>Chordata</taxon>
        <taxon>Craniata</taxon>
        <taxon>Vertebrata</taxon>
        <taxon>Euteleostomi</taxon>
        <taxon>Actinopterygii</taxon>
        <taxon>Neopterygii</taxon>
        <taxon>Teleostei</taxon>
        <taxon>Anguilliformes</taxon>
        <taxon>Anguillidae</taxon>
        <taxon>Anguilla</taxon>
    </lineage>
</organism>